<evidence type="ECO:0000313" key="3">
    <source>
        <dbReference type="EMBL" id="RBP69647.1"/>
    </source>
</evidence>
<keyword evidence="3" id="KW-0255">Endonuclease</keyword>
<feature type="compositionally biased region" description="Basic and acidic residues" evidence="1">
    <location>
        <begin position="497"/>
        <end position="513"/>
    </location>
</feature>
<evidence type="ECO:0000256" key="1">
    <source>
        <dbReference type="SAM" id="MobiDB-lite"/>
    </source>
</evidence>
<dbReference type="CDD" id="cd00085">
    <property type="entry name" value="HNHc"/>
    <property type="match status" value="1"/>
</dbReference>
<reference evidence="3 4" key="1">
    <citation type="submission" date="2018-06" db="EMBL/GenBank/DDBJ databases">
        <title>Freshwater and sediment microbial communities from various areas in North America, analyzing microbe dynamics in response to fracking.</title>
        <authorList>
            <person name="Lamendella R."/>
        </authorList>
    </citation>
    <scope>NUCLEOTIDE SEQUENCE [LARGE SCALE GENOMIC DNA]</scope>
    <source>
        <strain evidence="3 4">3b_TX</strain>
    </source>
</reference>
<accession>A0A366IHG8</accession>
<protein>
    <submittedName>
        <fullName evidence="3">HNH endonuclease</fullName>
    </submittedName>
</protein>
<sequence length="563" mass="60178">MDADPTWPAPEPAVPSAAGSAGSPSAGYSADSAAPADSGALADAAALKGLLRDLPPARTEKDALARITAFEELKAALAAAQSREAVAFERLRIDRDAMNGVPAAKRGIRAGDEIGLARRTSPGSGRTFLSTARTLVGLPLTFDALRAGVISEAKAKVIVDEVADLAPAERRKLDVRMRNSLPDAGVRSLRHEARALAAELSSEDAAERAARAAAERRVTVTALPHGMGRICATIPMVRAVAVAEALRSGADSALARGVAEGRRHAQIMADLLVERVTGQERAEDVPLEVNVVIETSSLIDDGDVPAWLPGYGPWPAKEARNFIAGNRAKVFYRRLFTTPREGQLVGMESKRRVFSGLLRRMIVFRDDVCRTPWCDAPIKHADHIDPAAAGGSTSWENSSGLCASCNFAKEHPGWRHEVTEDGLVVHTPAGRRYTAVKRPLVTKMVVPRRSSGSPPGRLDWRQRLIGFMSPRAEPPPGSRDSPRVSRVSAVSSVPENRSSEPDPPHVGRGDDRSRARRRVRAEQSDLVDSPTEVLPKADEGLAKVEEYGGIETAFRSAVLAGAG</sequence>
<dbReference type="InterPro" id="IPR003615">
    <property type="entry name" value="HNH_nuc"/>
</dbReference>
<dbReference type="AlphaFoldDB" id="A0A366IHG8"/>
<feature type="region of interest" description="Disordered" evidence="1">
    <location>
        <begin position="1"/>
        <end position="35"/>
    </location>
</feature>
<keyword evidence="3" id="KW-0540">Nuclease</keyword>
<dbReference type="SMART" id="SM00507">
    <property type="entry name" value="HNHc"/>
    <property type="match status" value="1"/>
</dbReference>
<dbReference type="Proteomes" id="UP000253509">
    <property type="component" value="Unassembled WGS sequence"/>
</dbReference>
<dbReference type="EMBL" id="QNSB01000011">
    <property type="protein sequence ID" value="RBP69647.1"/>
    <property type="molecule type" value="Genomic_DNA"/>
</dbReference>
<dbReference type="GO" id="GO:0008270">
    <property type="term" value="F:zinc ion binding"/>
    <property type="evidence" value="ECO:0007669"/>
    <property type="project" value="InterPro"/>
</dbReference>
<dbReference type="GO" id="GO:0003676">
    <property type="term" value="F:nucleic acid binding"/>
    <property type="evidence" value="ECO:0007669"/>
    <property type="project" value="InterPro"/>
</dbReference>
<name>A0A366IHG8_9MICO</name>
<keyword evidence="3" id="KW-0378">Hydrolase</keyword>
<dbReference type="GO" id="GO:0004519">
    <property type="term" value="F:endonuclease activity"/>
    <property type="evidence" value="ECO:0007669"/>
    <property type="project" value="UniProtKB-KW"/>
</dbReference>
<evidence type="ECO:0000259" key="2">
    <source>
        <dbReference type="SMART" id="SM00507"/>
    </source>
</evidence>
<dbReference type="RefSeq" id="WP_113905055.1">
    <property type="nucleotide sequence ID" value="NZ_QNSB01000011.1"/>
</dbReference>
<proteinExistence type="predicted"/>
<comment type="caution">
    <text evidence="3">The sequence shown here is derived from an EMBL/GenBank/DDBJ whole genome shotgun (WGS) entry which is preliminary data.</text>
</comment>
<organism evidence="3 4">
    <name type="scientific">Brevibacterium celere</name>
    <dbReference type="NCBI Taxonomy" id="225845"/>
    <lineage>
        <taxon>Bacteria</taxon>
        <taxon>Bacillati</taxon>
        <taxon>Actinomycetota</taxon>
        <taxon>Actinomycetes</taxon>
        <taxon>Micrococcales</taxon>
        <taxon>Brevibacteriaceae</taxon>
        <taxon>Brevibacterium</taxon>
    </lineage>
</organism>
<dbReference type="Gene3D" id="1.10.30.50">
    <property type="match status" value="1"/>
</dbReference>
<feature type="compositionally biased region" description="Low complexity" evidence="1">
    <location>
        <begin position="14"/>
        <end position="35"/>
    </location>
</feature>
<gene>
    <name evidence="3" type="ORF">DFO65_1117</name>
</gene>
<feature type="compositionally biased region" description="Low complexity" evidence="1">
    <location>
        <begin position="484"/>
        <end position="494"/>
    </location>
</feature>
<keyword evidence="4" id="KW-1185">Reference proteome</keyword>
<feature type="region of interest" description="Disordered" evidence="1">
    <location>
        <begin position="468"/>
        <end position="537"/>
    </location>
</feature>
<dbReference type="InterPro" id="IPR002711">
    <property type="entry name" value="HNH"/>
</dbReference>
<dbReference type="Pfam" id="PF01844">
    <property type="entry name" value="HNH"/>
    <property type="match status" value="1"/>
</dbReference>
<feature type="domain" description="HNH nuclease" evidence="2">
    <location>
        <begin position="357"/>
        <end position="407"/>
    </location>
</feature>
<evidence type="ECO:0000313" key="4">
    <source>
        <dbReference type="Proteomes" id="UP000253509"/>
    </source>
</evidence>